<comment type="similarity">
    <text evidence="2 12">Belongs to the RNA methyltransferase RsmE family.</text>
</comment>
<evidence type="ECO:0000256" key="4">
    <source>
        <dbReference type="ARBA" id="ARBA00013673"/>
    </source>
</evidence>
<evidence type="ECO:0000256" key="10">
    <source>
        <dbReference type="ARBA" id="ARBA00025699"/>
    </source>
</evidence>
<dbReference type="Proteomes" id="UP001059576">
    <property type="component" value="Chromosome"/>
</dbReference>
<evidence type="ECO:0000256" key="1">
    <source>
        <dbReference type="ARBA" id="ARBA00004496"/>
    </source>
</evidence>
<protein>
    <recommendedName>
        <fullName evidence="4 12">Ribosomal RNA small subunit methyltransferase E</fullName>
        <ecNumber evidence="3 12">2.1.1.193</ecNumber>
    </recommendedName>
</protein>
<dbReference type="InterPro" id="IPR029028">
    <property type="entry name" value="Alpha/beta_knot_MTases"/>
</dbReference>
<dbReference type="EC" id="2.1.1.193" evidence="3 12"/>
<keyword evidence="7 12" id="KW-0489">Methyltransferase</keyword>
<dbReference type="InterPro" id="IPR006700">
    <property type="entry name" value="RsmE"/>
</dbReference>
<dbReference type="Gene3D" id="2.40.240.20">
    <property type="entry name" value="Hypothetical PUA domain-like, domain 1"/>
    <property type="match status" value="1"/>
</dbReference>
<keyword evidence="15" id="KW-1185">Reference proteome</keyword>
<evidence type="ECO:0000256" key="7">
    <source>
        <dbReference type="ARBA" id="ARBA00022603"/>
    </source>
</evidence>
<evidence type="ECO:0000256" key="11">
    <source>
        <dbReference type="ARBA" id="ARBA00047944"/>
    </source>
</evidence>
<dbReference type="Gene3D" id="3.40.1280.10">
    <property type="match status" value="1"/>
</dbReference>
<organism evidence="14 15">
    <name type="scientific">Mycoplasmopsis equigenitalium</name>
    <dbReference type="NCBI Taxonomy" id="114883"/>
    <lineage>
        <taxon>Bacteria</taxon>
        <taxon>Bacillati</taxon>
        <taxon>Mycoplasmatota</taxon>
        <taxon>Mycoplasmoidales</taxon>
        <taxon>Metamycoplasmataceae</taxon>
        <taxon>Mycoplasmopsis</taxon>
    </lineage>
</organism>
<keyword evidence="8 12" id="KW-0808">Transferase</keyword>
<dbReference type="EMBL" id="CP101808">
    <property type="protein sequence ID" value="UUD36757.1"/>
    <property type="molecule type" value="Genomic_DNA"/>
</dbReference>
<evidence type="ECO:0000256" key="2">
    <source>
        <dbReference type="ARBA" id="ARBA00005528"/>
    </source>
</evidence>
<dbReference type="CDD" id="cd18084">
    <property type="entry name" value="RsmE-like"/>
    <property type="match status" value="1"/>
</dbReference>
<name>A0ABY5J3N2_9BACT</name>
<keyword evidence="5 12" id="KW-0963">Cytoplasm</keyword>
<evidence type="ECO:0000256" key="6">
    <source>
        <dbReference type="ARBA" id="ARBA00022552"/>
    </source>
</evidence>
<dbReference type="SUPFAM" id="SSF75217">
    <property type="entry name" value="alpha/beta knot"/>
    <property type="match status" value="1"/>
</dbReference>
<dbReference type="InterPro" id="IPR046886">
    <property type="entry name" value="RsmE_MTase_dom"/>
</dbReference>
<dbReference type="Pfam" id="PF04452">
    <property type="entry name" value="Methyltrans_RNA"/>
    <property type="match status" value="1"/>
</dbReference>
<sequence>MRYIVNEKNDEFFIFDKETLNHLKVNRIRDNEEIHCLYKNEYYLCKYVKGKAKIIEKTSINNEFNHDIVVGLPLIKYKKIDLLVQKLTELGVKKLQLLTSENIAVKWNEKDLTNKIERWTTISKAACEQSFRNNCLEINLPVPFDQFVTKFEGYNKFIAHEKTSTENTKTLFIGNLVFLVGPEGGFSDKEVEFAKANNYEVISLGKRILRAETSVLKLVSNISDNN</sequence>
<reference evidence="14" key="1">
    <citation type="submission" date="2022-07" db="EMBL/GenBank/DDBJ databases">
        <title>Complete genome of Mycoplasma equigenitalium type strain T37.</title>
        <authorList>
            <person name="Spergser J."/>
        </authorList>
    </citation>
    <scope>NUCLEOTIDE SEQUENCE</scope>
    <source>
        <strain evidence="14">T37</strain>
    </source>
</reference>
<keyword evidence="9 12" id="KW-0949">S-adenosyl-L-methionine</keyword>
<dbReference type="PANTHER" id="PTHR30027">
    <property type="entry name" value="RIBOSOMAL RNA SMALL SUBUNIT METHYLTRANSFERASE E"/>
    <property type="match status" value="1"/>
</dbReference>
<evidence type="ECO:0000256" key="12">
    <source>
        <dbReference type="PIRNR" id="PIRNR015601"/>
    </source>
</evidence>
<evidence type="ECO:0000256" key="8">
    <source>
        <dbReference type="ARBA" id="ARBA00022679"/>
    </source>
</evidence>
<comment type="catalytic activity">
    <reaction evidence="11 12">
        <text>uridine(1498) in 16S rRNA + S-adenosyl-L-methionine = N(3)-methyluridine(1498) in 16S rRNA + S-adenosyl-L-homocysteine + H(+)</text>
        <dbReference type="Rhea" id="RHEA:42920"/>
        <dbReference type="Rhea" id="RHEA-COMP:10283"/>
        <dbReference type="Rhea" id="RHEA-COMP:10284"/>
        <dbReference type="ChEBI" id="CHEBI:15378"/>
        <dbReference type="ChEBI" id="CHEBI:57856"/>
        <dbReference type="ChEBI" id="CHEBI:59789"/>
        <dbReference type="ChEBI" id="CHEBI:65315"/>
        <dbReference type="ChEBI" id="CHEBI:74502"/>
        <dbReference type="EC" id="2.1.1.193"/>
    </reaction>
</comment>
<evidence type="ECO:0000256" key="3">
    <source>
        <dbReference type="ARBA" id="ARBA00012328"/>
    </source>
</evidence>
<evidence type="ECO:0000259" key="13">
    <source>
        <dbReference type="Pfam" id="PF04452"/>
    </source>
</evidence>
<comment type="subcellular location">
    <subcellularLocation>
        <location evidence="1 12">Cytoplasm</location>
    </subcellularLocation>
</comment>
<evidence type="ECO:0000256" key="5">
    <source>
        <dbReference type="ARBA" id="ARBA00022490"/>
    </source>
</evidence>
<dbReference type="RefSeq" id="WP_129723152.1">
    <property type="nucleotide sequence ID" value="NZ_CP101808.1"/>
</dbReference>
<proteinExistence type="inferred from homology"/>
<evidence type="ECO:0000313" key="15">
    <source>
        <dbReference type="Proteomes" id="UP001059576"/>
    </source>
</evidence>
<evidence type="ECO:0000313" key="14">
    <source>
        <dbReference type="EMBL" id="UUD36757.1"/>
    </source>
</evidence>
<keyword evidence="6 12" id="KW-0698">rRNA processing</keyword>
<dbReference type="InterPro" id="IPR029026">
    <property type="entry name" value="tRNA_m1G_MTases_N"/>
</dbReference>
<dbReference type="NCBIfam" id="TIGR00046">
    <property type="entry name" value="RsmE family RNA methyltransferase"/>
    <property type="match status" value="1"/>
</dbReference>
<dbReference type="PIRSF" id="PIRSF015601">
    <property type="entry name" value="MTase_slr0722"/>
    <property type="match status" value="1"/>
</dbReference>
<feature type="domain" description="Ribosomal RNA small subunit methyltransferase E methyltransferase" evidence="13">
    <location>
        <begin position="64"/>
        <end position="222"/>
    </location>
</feature>
<gene>
    <name evidence="14" type="ORF">NPA09_02550</name>
</gene>
<dbReference type="PANTHER" id="PTHR30027:SF3">
    <property type="entry name" value="16S RRNA (URACIL(1498)-N(3))-METHYLTRANSFERASE"/>
    <property type="match status" value="1"/>
</dbReference>
<accession>A0ABY5J3N2</accession>
<evidence type="ECO:0000256" key="9">
    <source>
        <dbReference type="ARBA" id="ARBA00022691"/>
    </source>
</evidence>
<comment type="function">
    <text evidence="10 12">Specifically methylates the N3 position of the uracil ring of uridine 1498 (m3U1498) in 16S rRNA. Acts on the fully assembled 30S ribosomal subunit.</text>
</comment>